<sequence length="192" mass="21775">MDDAILPMPLVLYHLHHVVPLLDKVQKLVLCSVVSGQNAGWLVCFEVLEDTRPNFFCVKFQGYSSNGLLPLPQMCHHIVAGHDYHMGSLCIIPEDTSTTLFPQIHLRCAIMQLCSSNSLSSQLGVALGTDGGNCHVLYLAWHHSFVHRPRKLTMASKKESDTMTMWLWHTMGKYLMKELWSILFTNNHVDML</sequence>
<evidence type="ECO:0000313" key="1">
    <source>
        <dbReference type="EMBL" id="CAK9275570.1"/>
    </source>
</evidence>
<dbReference type="Proteomes" id="UP001497444">
    <property type="component" value="Chromosome 7"/>
</dbReference>
<organism evidence="1 2">
    <name type="scientific">Sphagnum jensenii</name>
    <dbReference type="NCBI Taxonomy" id="128206"/>
    <lineage>
        <taxon>Eukaryota</taxon>
        <taxon>Viridiplantae</taxon>
        <taxon>Streptophyta</taxon>
        <taxon>Embryophyta</taxon>
        <taxon>Bryophyta</taxon>
        <taxon>Sphagnophytina</taxon>
        <taxon>Sphagnopsida</taxon>
        <taxon>Sphagnales</taxon>
        <taxon>Sphagnaceae</taxon>
        <taxon>Sphagnum</taxon>
    </lineage>
</organism>
<gene>
    <name evidence="1" type="ORF">CSSPJE1EN1_LOCUS21048</name>
</gene>
<evidence type="ECO:0000313" key="2">
    <source>
        <dbReference type="Proteomes" id="UP001497444"/>
    </source>
</evidence>
<keyword evidence="2" id="KW-1185">Reference proteome</keyword>
<reference evidence="1" key="1">
    <citation type="submission" date="2024-02" db="EMBL/GenBank/DDBJ databases">
        <authorList>
            <consortium name="ELIXIR-Norway"/>
            <consortium name="Elixir Norway"/>
        </authorList>
    </citation>
    <scope>NUCLEOTIDE SEQUENCE</scope>
</reference>
<proteinExistence type="predicted"/>
<protein>
    <submittedName>
        <fullName evidence="1">Uncharacterized protein</fullName>
    </submittedName>
</protein>
<dbReference type="EMBL" id="OZ020102">
    <property type="protein sequence ID" value="CAK9275570.1"/>
    <property type="molecule type" value="Genomic_DNA"/>
</dbReference>
<name>A0ABP0X8Z1_9BRYO</name>
<accession>A0ABP0X8Z1</accession>